<accession>A6HKV9</accession>
<proteinExistence type="predicted"/>
<evidence type="ECO:0000313" key="2">
    <source>
        <dbReference type="Proteomes" id="UP000234681"/>
    </source>
</evidence>
<feature type="non-terminal residue" evidence="1">
    <location>
        <position position="59"/>
    </location>
</feature>
<dbReference type="AlphaFoldDB" id="A6HKV9"/>
<sequence length="59" mass="6582">MSHAPMHLPTHVTCTYAPAHTCHMHVCTCPHMSHARMHLPTHVTCTHAPAHTCHMHPCT</sequence>
<gene>
    <name evidence="1" type="ORF">rCG_32958</name>
</gene>
<name>A6HKV9_RAT</name>
<reference evidence="1 2" key="1">
    <citation type="submission" date="2005-07" db="EMBL/GenBank/DDBJ databases">
        <authorList>
            <person name="Mural R.J."/>
            <person name="Li P.W."/>
            <person name="Adams M.D."/>
            <person name="Amanatides P.G."/>
            <person name="Baden-Tillson H."/>
            <person name="Barnstead M."/>
            <person name="Chin S.H."/>
            <person name="Dew I."/>
            <person name="Evans C.A."/>
            <person name="Ferriera S."/>
            <person name="Flanigan M."/>
            <person name="Fosler C."/>
            <person name="Glodek A."/>
            <person name="Gu Z."/>
            <person name="Holt R.A."/>
            <person name="Jennings D."/>
            <person name="Kraft C.L."/>
            <person name="Lu F."/>
            <person name="Nguyen T."/>
            <person name="Nusskern D.R."/>
            <person name="Pfannkoch C.M."/>
            <person name="Sitter C."/>
            <person name="Sutton G.G."/>
            <person name="Venter J.C."/>
            <person name="Wang Z."/>
            <person name="Woodage T."/>
            <person name="Zheng X.H."/>
            <person name="Zhong F."/>
        </authorList>
    </citation>
    <scope>NUCLEOTIDE SEQUENCE [LARGE SCALE GENOMIC DNA]</scope>
    <source>
        <strain>BN</strain>
        <strain evidence="2">Sprague-Dawley</strain>
    </source>
</reference>
<dbReference type="Proteomes" id="UP000234681">
    <property type="component" value="Chromosome 10"/>
</dbReference>
<evidence type="ECO:0000313" key="1">
    <source>
        <dbReference type="EMBL" id="EDM06664.1"/>
    </source>
</evidence>
<organism evidence="1 2">
    <name type="scientific">Rattus norvegicus</name>
    <name type="common">Rat</name>
    <dbReference type="NCBI Taxonomy" id="10116"/>
    <lineage>
        <taxon>Eukaryota</taxon>
        <taxon>Metazoa</taxon>
        <taxon>Chordata</taxon>
        <taxon>Craniata</taxon>
        <taxon>Vertebrata</taxon>
        <taxon>Euteleostomi</taxon>
        <taxon>Mammalia</taxon>
        <taxon>Eutheria</taxon>
        <taxon>Euarchontoglires</taxon>
        <taxon>Glires</taxon>
        <taxon>Rodentia</taxon>
        <taxon>Myomorpha</taxon>
        <taxon>Muroidea</taxon>
        <taxon>Muridae</taxon>
        <taxon>Murinae</taxon>
        <taxon>Rattus</taxon>
    </lineage>
</organism>
<dbReference type="EMBL" id="CH473948">
    <property type="protein sequence ID" value="EDM06664.1"/>
    <property type="molecule type" value="Genomic_DNA"/>
</dbReference>
<protein>
    <submittedName>
        <fullName evidence="1">RCG32958</fullName>
    </submittedName>
</protein>